<dbReference type="EMBL" id="MHKY01000017">
    <property type="protein sequence ID" value="OGY99123.1"/>
    <property type="molecule type" value="Genomic_DNA"/>
</dbReference>
<comment type="subunit">
    <text evidence="5">Heterooligomer composed of large and small subunits.</text>
</comment>
<keyword evidence="4 5" id="KW-0269">Exonuclease</keyword>
<dbReference type="InterPro" id="IPR003753">
    <property type="entry name" value="Exonuc_VII_L"/>
</dbReference>
<dbReference type="HAMAP" id="MF_00378">
    <property type="entry name" value="Exonuc_7_L"/>
    <property type="match status" value="1"/>
</dbReference>
<comment type="function">
    <text evidence="5">Bidirectionally degrades single-stranded DNA into large acid-insoluble oligonucleotides, which are then degraded further into small acid-soluble oligonucleotides.</text>
</comment>
<dbReference type="Proteomes" id="UP000178796">
    <property type="component" value="Unassembled WGS sequence"/>
</dbReference>
<evidence type="ECO:0000256" key="2">
    <source>
        <dbReference type="ARBA" id="ARBA00022722"/>
    </source>
</evidence>
<dbReference type="EC" id="3.1.11.6" evidence="5"/>
<evidence type="ECO:0000256" key="1">
    <source>
        <dbReference type="ARBA" id="ARBA00022490"/>
    </source>
</evidence>
<reference evidence="9 10" key="1">
    <citation type="journal article" date="2016" name="Nat. Commun.">
        <title>Thousands of microbial genomes shed light on interconnected biogeochemical processes in an aquifer system.</title>
        <authorList>
            <person name="Anantharaman K."/>
            <person name="Brown C.T."/>
            <person name="Hug L.A."/>
            <person name="Sharon I."/>
            <person name="Castelle C.J."/>
            <person name="Probst A.J."/>
            <person name="Thomas B.C."/>
            <person name="Singh A."/>
            <person name="Wilkins M.J."/>
            <person name="Karaoz U."/>
            <person name="Brodie E.L."/>
            <person name="Williams K.H."/>
            <person name="Hubbard S.S."/>
            <person name="Banfield J.F."/>
        </authorList>
    </citation>
    <scope>NUCLEOTIDE SEQUENCE [LARGE SCALE GENOMIC DNA]</scope>
</reference>
<evidence type="ECO:0000256" key="5">
    <source>
        <dbReference type="HAMAP-Rule" id="MF_00378"/>
    </source>
</evidence>
<keyword evidence="1 5" id="KW-0963">Cytoplasm</keyword>
<dbReference type="GO" id="GO:0008855">
    <property type="term" value="F:exodeoxyribonuclease VII activity"/>
    <property type="evidence" value="ECO:0007669"/>
    <property type="project" value="UniProtKB-UniRule"/>
</dbReference>
<dbReference type="AlphaFoldDB" id="A0A1G2CCK7"/>
<dbReference type="GO" id="GO:0009318">
    <property type="term" value="C:exodeoxyribonuclease VII complex"/>
    <property type="evidence" value="ECO:0007669"/>
    <property type="project" value="UniProtKB-UniRule"/>
</dbReference>
<dbReference type="InterPro" id="IPR020579">
    <property type="entry name" value="Exonuc_VII_lsu_C"/>
</dbReference>
<proteinExistence type="inferred from homology"/>
<dbReference type="InterPro" id="IPR025824">
    <property type="entry name" value="OB-fold_nuc-bd_dom"/>
</dbReference>
<feature type="domain" description="Exonuclease VII large subunit C-terminal" evidence="7">
    <location>
        <begin position="129"/>
        <end position="414"/>
    </location>
</feature>
<evidence type="ECO:0000256" key="3">
    <source>
        <dbReference type="ARBA" id="ARBA00022801"/>
    </source>
</evidence>
<sequence>MQSKLPLARVFTVSGFLDRVNAVLAEERDIFVQGEISSIQVLPSGSYLTLKDKEDESILQCYIPPRTYHGLGIELEEGMEVKVGGVANVWKPKGRFSFLVTTLELAGEGSLKKAYELLKKKLEVEGLFARKRPLPEFISRIGIVTSRTGAVRDDFRRNLAPLGLKLYLYDARVEGARAVEDVTRGIRWFNERKPDLDVLVIMRGGGSLEDLQAFDNEKVARAVFASSIPTICSIGHHRDVTIASLAGDVETSTPSFAATFVNASWDRLREELPLRTQELDSAFETALGAARARTDAAGRSLLHFFVGLFRSAENFESRLKLEFKRIMARRAELEARGGELFGFAAQRFEGLLRARRERLLHLALRLAGADPERNLRLGYSILFASSGKVVKGPEDISIGERITARIRRGEVDAKVERIRNHGTE</sequence>
<comment type="catalytic activity">
    <reaction evidence="5 6">
        <text>Exonucleolytic cleavage in either 5'- to 3'- or 3'- to 5'-direction to yield nucleoside 5'-phosphates.</text>
        <dbReference type="EC" id="3.1.11.6"/>
    </reaction>
</comment>
<organism evidence="9 10">
    <name type="scientific">Candidatus Liptonbacteria bacterium RIFCSPHIGHO2_12_FULL_60_13</name>
    <dbReference type="NCBI Taxonomy" id="1798648"/>
    <lineage>
        <taxon>Bacteria</taxon>
        <taxon>Candidatus Liptoniibacteriota</taxon>
    </lineage>
</organism>
<comment type="subcellular location">
    <subcellularLocation>
        <location evidence="5 6">Cytoplasm</location>
    </subcellularLocation>
</comment>
<dbReference type="CDD" id="cd04489">
    <property type="entry name" value="ExoVII_LU_OBF"/>
    <property type="match status" value="1"/>
</dbReference>
<dbReference type="PANTHER" id="PTHR30008">
    <property type="entry name" value="EXODEOXYRIBONUCLEASE 7 LARGE SUBUNIT"/>
    <property type="match status" value="1"/>
</dbReference>
<dbReference type="GO" id="GO:0003676">
    <property type="term" value="F:nucleic acid binding"/>
    <property type="evidence" value="ECO:0007669"/>
    <property type="project" value="InterPro"/>
</dbReference>
<dbReference type="Pfam" id="PF02601">
    <property type="entry name" value="Exonuc_VII_L"/>
    <property type="match status" value="1"/>
</dbReference>
<comment type="caution">
    <text evidence="9">The sequence shown here is derived from an EMBL/GenBank/DDBJ whole genome shotgun (WGS) entry which is preliminary data.</text>
</comment>
<comment type="similarity">
    <text evidence="5 6">Belongs to the XseA family.</text>
</comment>
<accession>A0A1G2CCK7</accession>
<dbReference type="PANTHER" id="PTHR30008:SF0">
    <property type="entry name" value="EXODEOXYRIBONUCLEASE 7 LARGE SUBUNIT"/>
    <property type="match status" value="1"/>
</dbReference>
<dbReference type="NCBIfam" id="TIGR00237">
    <property type="entry name" value="xseA"/>
    <property type="match status" value="1"/>
</dbReference>
<dbReference type="Pfam" id="PF13742">
    <property type="entry name" value="tRNA_anti_2"/>
    <property type="match status" value="1"/>
</dbReference>
<protein>
    <recommendedName>
        <fullName evidence="5">Exodeoxyribonuclease 7 large subunit</fullName>
        <ecNumber evidence="5">3.1.11.6</ecNumber>
    </recommendedName>
    <alternativeName>
        <fullName evidence="5">Exodeoxyribonuclease VII large subunit</fullName>
        <shortName evidence="5">Exonuclease VII large subunit</shortName>
    </alternativeName>
</protein>
<name>A0A1G2CCK7_9BACT</name>
<evidence type="ECO:0000256" key="6">
    <source>
        <dbReference type="RuleBase" id="RU004355"/>
    </source>
</evidence>
<gene>
    <name evidence="5" type="primary">xseA</name>
    <name evidence="9" type="ORF">A3E09_01505</name>
</gene>
<dbReference type="GO" id="GO:0006308">
    <property type="term" value="P:DNA catabolic process"/>
    <property type="evidence" value="ECO:0007669"/>
    <property type="project" value="UniProtKB-UniRule"/>
</dbReference>
<keyword evidence="3 5" id="KW-0378">Hydrolase</keyword>
<evidence type="ECO:0000313" key="10">
    <source>
        <dbReference type="Proteomes" id="UP000178796"/>
    </source>
</evidence>
<keyword evidence="2 5" id="KW-0540">Nuclease</keyword>
<evidence type="ECO:0000313" key="9">
    <source>
        <dbReference type="EMBL" id="OGY99123.1"/>
    </source>
</evidence>
<evidence type="ECO:0000259" key="8">
    <source>
        <dbReference type="Pfam" id="PF13742"/>
    </source>
</evidence>
<evidence type="ECO:0000259" key="7">
    <source>
        <dbReference type="Pfam" id="PF02601"/>
    </source>
</evidence>
<evidence type="ECO:0000256" key="4">
    <source>
        <dbReference type="ARBA" id="ARBA00022839"/>
    </source>
</evidence>
<feature type="domain" description="OB-fold nucleic acid binding" evidence="8">
    <location>
        <begin position="11"/>
        <end position="103"/>
    </location>
</feature>
<dbReference type="GO" id="GO:0005737">
    <property type="term" value="C:cytoplasm"/>
    <property type="evidence" value="ECO:0007669"/>
    <property type="project" value="UniProtKB-SubCell"/>
</dbReference>